<dbReference type="Pfam" id="PF00392">
    <property type="entry name" value="GntR"/>
    <property type="match status" value="1"/>
</dbReference>
<keyword evidence="2" id="KW-0238">DNA-binding</keyword>
<dbReference type="InterPro" id="IPR036390">
    <property type="entry name" value="WH_DNA-bd_sf"/>
</dbReference>
<dbReference type="InterPro" id="IPR000524">
    <property type="entry name" value="Tscrpt_reg_HTH_GntR"/>
</dbReference>
<evidence type="ECO:0000256" key="2">
    <source>
        <dbReference type="ARBA" id="ARBA00023125"/>
    </source>
</evidence>
<dbReference type="InterPro" id="IPR036388">
    <property type="entry name" value="WH-like_DNA-bd_sf"/>
</dbReference>
<dbReference type="EMBL" id="CP043046">
    <property type="protein sequence ID" value="QEI08636.1"/>
    <property type="molecule type" value="Genomic_DNA"/>
</dbReference>
<dbReference type="Gene3D" id="1.10.10.10">
    <property type="entry name" value="Winged helix-like DNA-binding domain superfamily/Winged helix DNA-binding domain"/>
    <property type="match status" value="1"/>
</dbReference>
<dbReference type="SMART" id="SM00895">
    <property type="entry name" value="FCD"/>
    <property type="match status" value="1"/>
</dbReference>
<dbReference type="PANTHER" id="PTHR43537:SF45">
    <property type="entry name" value="GNTR FAMILY REGULATORY PROTEIN"/>
    <property type="match status" value="1"/>
</dbReference>
<dbReference type="InterPro" id="IPR008920">
    <property type="entry name" value="TF_FadR/GntR_C"/>
</dbReference>
<evidence type="ECO:0000313" key="6">
    <source>
        <dbReference type="Proteomes" id="UP000325161"/>
    </source>
</evidence>
<dbReference type="OrthoDB" id="9799812at2"/>
<keyword evidence="3" id="KW-0804">Transcription</keyword>
<keyword evidence="1" id="KW-0805">Transcription regulation</keyword>
<reference evidence="5 6" key="1">
    <citation type="submission" date="2019-08" db="EMBL/GenBank/DDBJ databases">
        <title>Amphibian skin-associated Pigmentiphaga: genome sequence and occurrence across geography and hosts.</title>
        <authorList>
            <person name="Bletz M.C."/>
            <person name="Bunk B."/>
            <person name="Sproeer C."/>
            <person name="Biwer P."/>
            <person name="Reiter S."/>
            <person name="Rabemananjara F.C.E."/>
            <person name="Schulz S."/>
            <person name="Overmann J."/>
            <person name="Vences M."/>
        </authorList>
    </citation>
    <scope>NUCLEOTIDE SEQUENCE [LARGE SCALE GENOMIC DNA]</scope>
    <source>
        <strain evidence="5 6">Mada1488</strain>
    </source>
</reference>
<feature type="domain" description="HTH gntR-type" evidence="4">
    <location>
        <begin position="13"/>
        <end position="80"/>
    </location>
</feature>
<dbReference type="AlphaFoldDB" id="A0A5C0B452"/>
<dbReference type="CDD" id="cd07377">
    <property type="entry name" value="WHTH_GntR"/>
    <property type="match status" value="1"/>
</dbReference>
<dbReference type="KEGG" id="pacr:FXN63_24420"/>
<dbReference type="GO" id="GO:0003677">
    <property type="term" value="F:DNA binding"/>
    <property type="evidence" value="ECO:0007669"/>
    <property type="project" value="UniProtKB-KW"/>
</dbReference>
<dbReference type="Proteomes" id="UP000325161">
    <property type="component" value="Chromosome"/>
</dbReference>
<organism evidence="5 6">
    <name type="scientific">Pigmentiphaga aceris</name>
    <dbReference type="NCBI Taxonomy" id="1940612"/>
    <lineage>
        <taxon>Bacteria</taxon>
        <taxon>Pseudomonadati</taxon>
        <taxon>Pseudomonadota</taxon>
        <taxon>Betaproteobacteria</taxon>
        <taxon>Burkholderiales</taxon>
        <taxon>Alcaligenaceae</taxon>
        <taxon>Pigmentiphaga</taxon>
    </lineage>
</organism>
<dbReference type="SUPFAM" id="SSF46785">
    <property type="entry name" value="Winged helix' DNA-binding domain"/>
    <property type="match status" value="1"/>
</dbReference>
<dbReference type="GO" id="GO:0003700">
    <property type="term" value="F:DNA-binding transcription factor activity"/>
    <property type="evidence" value="ECO:0007669"/>
    <property type="project" value="InterPro"/>
</dbReference>
<evidence type="ECO:0000256" key="1">
    <source>
        <dbReference type="ARBA" id="ARBA00023015"/>
    </source>
</evidence>
<evidence type="ECO:0000259" key="4">
    <source>
        <dbReference type="PROSITE" id="PS50949"/>
    </source>
</evidence>
<dbReference type="SUPFAM" id="SSF48008">
    <property type="entry name" value="GntR ligand-binding domain-like"/>
    <property type="match status" value="1"/>
</dbReference>
<name>A0A5C0B452_9BURK</name>
<dbReference type="PANTHER" id="PTHR43537">
    <property type="entry name" value="TRANSCRIPTIONAL REGULATOR, GNTR FAMILY"/>
    <property type="match status" value="1"/>
</dbReference>
<keyword evidence="6" id="KW-1185">Reference proteome</keyword>
<evidence type="ECO:0000256" key="3">
    <source>
        <dbReference type="ARBA" id="ARBA00023163"/>
    </source>
</evidence>
<gene>
    <name evidence="5" type="ORF">FXN63_24420</name>
</gene>
<dbReference type="PROSITE" id="PS50949">
    <property type="entry name" value="HTH_GNTR"/>
    <property type="match status" value="1"/>
</dbReference>
<accession>A0A5C0B452</accession>
<proteinExistence type="predicted"/>
<evidence type="ECO:0000313" key="5">
    <source>
        <dbReference type="EMBL" id="QEI08636.1"/>
    </source>
</evidence>
<dbReference type="Gene3D" id="1.20.120.530">
    <property type="entry name" value="GntR ligand-binding domain-like"/>
    <property type="match status" value="1"/>
</dbReference>
<sequence length="234" mass="25442">MQNSKMNDIKSNPLYIDQVYEHLLNAIAHGVLAPGSRIRQSALSTSLGVSRQPVSHALQMLKKQGLVRDTGRQGLEVSPIDPHHVLQLYQARQSLEALAATLAAERAANGLATADERKTLSDALESGRALALQATDLAGLVQADASFHVAMYRFSANPVIGEMLKDQWPHLTRAMVGVLDEPGVPQRAWDEHVRITATVLAGDAKTANRLMHEHLQRAGADLFARLTKRISLAA</sequence>
<dbReference type="SMART" id="SM00345">
    <property type="entry name" value="HTH_GNTR"/>
    <property type="match status" value="1"/>
</dbReference>
<dbReference type="Pfam" id="PF07729">
    <property type="entry name" value="FCD"/>
    <property type="match status" value="1"/>
</dbReference>
<dbReference type="InterPro" id="IPR011711">
    <property type="entry name" value="GntR_C"/>
</dbReference>
<protein>
    <submittedName>
        <fullName evidence="5">GntR family transcriptional regulator</fullName>
    </submittedName>
</protein>